<evidence type="ECO:0000313" key="9">
    <source>
        <dbReference type="Proteomes" id="UP000266482"/>
    </source>
</evidence>
<dbReference type="AlphaFoldDB" id="A0A3A1VKQ1"/>
<evidence type="ECO:0000259" key="7">
    <source>
        <dbReference type="PROSITE" id="PS50977"/>
    </source>
</evidence>
<dbReference type="Gene3D" id="1.10.357.10">
    <property type="entry name" value="Tetracycline Repressor, domain 2"/>
    <property type="match status" value="1"/>
</dbReference>
<keyword evidence="2" id="KW-0805">Transcription regulation</keyword>
<dbReference type="PANTHER" id="PTHR30055">
    <property type="entry name" value="HTH-TYPE TRANSCRIPTIONAL REGULATOR RUTR"/>
    <property type="match status" value="1"/>
</dbReference>
<dbReference type="PROSITE" id="PS01081">
    <property type="entry name" value="HTH_TETR_1"/>
    <property type="match status" value="1"/>
</dbReference>
<name>A0A3A1VKQ1_9BACL</name>
<dbReference type="SUPFAM" id="SSF46689">
    <property type="entry name" value="Homeodomain-like"/>
    <property type="match status" value="1"/>
</dbReference>
<dbReference type="PANTHER" id="PTHR30055:SF175">
    <property type="entry name" value="HTH-TYPE TRANSCRIPTIONAL REPRESSOR KSTR2"/>
    <property type="match status" value="1"/>
</dbReference>
<keyword evidence="4" id="KW-0804">Transcription</keyword>
<evidence type="ECO:0000256" key="5">
    <source>
        <dbReference type="PROSITE-ProRule" id="PRU00335"/>
    </source>
</evidence>
<feature type="DNA-binding region" description="H-T-H motif" evidence="5">
    <location>
        <begin position="43"/>
        <end position="62"/>
    </location>
</feature>
<sequence>MAKQSGKRMPGRPKAAENGKSTKEVILQTAIGLFINNGYQVVSIDDIAHNAQVTKASVYYYFESKAELFKESIVALMVRIRERINEMLGADKPLYERLMDVTVAHLRATMTIDMDGFMRESRTSLSGDQVHEIKAAEENMFVSIEQAFLEAIEKGEIPRIHAKFAAHSYIALVKVGNYRQADGASLFADVEEAASSIMRVFWKGFIGE</sequence>
<protein>
    <submittedName>
        <fullName evidence="8">TetR/AcrR family transcriptional regulator</fullName>
    </submittedName>
</protein>
<evidence type="ECO:0000256" key="4">
    <source>
        <dbReference type="ARBA" id="ARBA00023163"/>
    </source>
</evidence>
<keyword evidence="3 5" id="KW-0238">DNA-binding</keyword>
<dbReference type="InterPro" id="IPR050109">
    <property type="entry name" value="HTH-type_TetR-like_transc_reg"/>
</dbReference>
<keyword evidence="9" id="KW-1185">Reference proteome</keyword>
<dbReference type="InterPro" id="IPR036271">
    <property type="entry name" value="Tet_transcr_reg_TetR-rel_C_sf"/>
</dbReference>
<dbReference type="PROSITE" id="PS50977">
    <property type="entry name" value="HTH_TETR_2"/>
    <property type="match status" value="1"/>
</dbReference>
<evidence type="ECO:0000313" key="8">
    <source>
        <dbReference type="EMBL" id="RIX60332.1"/>
    </source>
</evidence>
<dbReference type="RefSeq" id="WP_119597707.1">
    <property type="nucleotide sequence ID" value="NZ_QXQA01000001.1"/>
</dbReference>
<dbReference type="Pfam" id="PF00440">
    <property type="entry name" value="TetR_N"/>
    <property type="match status" value="1"/>
</dbReference>
<dbReference type="Proteomes" id="UP000266482">
    <property type="component" value="Unassembled WGS sequence"/>
</dbReference>
<feature type="domain" description="HTH tetR-type" evidence="7">
    <location>
        <begin position="20"/>
        <end position="80"/>
    </location>
</feature>
<dbReference type="GO" id="GO:0003700">
    <property type="term" value="F:DNA-binding transcription factor activity"/>
    <property type="evidence" value="ECO:0007669"/>
    <property type="project" value="TreeGrafter"/>
</dbReference>
<evidence type="ECO:0000256" key="2">
    <source>
        <dbReference type="ARBA" id="ARBA00023015"/>
    </source>
</evidence>
<dbReference type="InterPro" id="IPR009057">
    <property type="entry name" value="Homeodomain-like_sf"/>
</dbReference>
<reference evidence="8 9" key="1">
    <citation type="submission" date="2018-09" db="EMBL/GenBank/DDBJ databases">
        <title>Paenibacillus aracenensis nov. sp. isolated from a cave in southern Spain.</title>
        <authorList>
            <person name="Jurado V."/>
            <person name="Gutierrez-Patricio S."/>
            <person name="Gonzalez-Pimentel J.L."/>
            <person name="Miller A.Z."/>
            <person name="Laiz L."/>
            <person name="Saiz-Jimenez C."/>
        </authorList>
    </citation>
    <scope>NUCLEOTIDE SEQUENCE [LARGE SCALE GENOMIC DNA]</scope>
    <source>
        <strain evidence="8 9">DSM 22867</strain>
    </source>
</reference>
<gene>
    <name evidence="8" type="ORF">D3P08_01840</name>
</gene>
<feature type="compositionally biased region" description="Basic residues" evidence="6">
    <location>
        <begin position="1"/>
        <end position="11"/>
    </location>
</feature>
<organism evidence="8 9">
    <name type="scientific">Paenibacillus nanensis</name>
    <dbReference type="NCBI Taxonomy" id="393251"/>
    <lineage>
        <taxon>Bacteria</taxon>
        <taxon>Bacillati</taxon>
        <taxon>Bacillota</taxon>
        <taxon>Bacilli</taxon>
        <taxon>Bacillales</taxon>
        <taxon>Paenibacillaceae</taxon>
        <taxon>Paenibacillus</taxon>
    </lineage>
</organism>
<dbReference type="SUPFAM" id="SSF48498">
    <property type="entry name" value="Tetracyclin repressor-like, C-terminal domain"/>
    <property type="match status" value="1"/>
</dbReference>
<proteinExistence type="predicted"/>
<keyword evidence="1" id="KW-0678">Repressor</keyword>
<dbReference type="GO" id="GO:0000976">
    <property type="term" value="F:transcription cis-regulatory region binding"/>
    <property type="evidence" value="ECO:0007669"/>
    <property type="project" value="TreeGrafter"/>
</dbReference>
<evidence type="ECO:0000256" key="3">
    <source>
        <dbReference type="ARBA" id="ARBA00023125"/>
    </source>
</evidence>
<evidence type="ECO:0000256" key="6">
    <source>
        <dbReference type="SAM" id="MobiDB-lite"/>
    </source>
</evidence>
<feature type="region of interest" description="Disordered" evidence="6">
    <location>
        <begin position="1"/>
        <end position="20"/>
    </location>
</feature>
<evidence type="ECO:0000256" key="1">
    <source>
        <dbReference type="ARBA" id="ARBA00022491"/>
    </source>
</evidence>
<dbReference type="OrthoDB" id="2732116at2"/>
<dbReference type="EMBL" id="QXQA01000001">
    <property type="protein sequence ID" value="RIX60332.1"/>
    <property type="molecule type" value="Genomic_DNA"/>
</dbReference>
<comment type="caution">
    <text evidence="8">The sequence shown here is derived from an EMBL/GenBank/DDBJ whole genome shotgun (WGS) entry which is preliminary data.</text>
</comment>
<dbReference type="InterPro" id="IPR001647">
    <property type="entry name" value="HTH_TetR"/>
</dbReference>
<accession>A0A3A1VKQ1</accession>
<dbReference type="PRINTS" id="PR00455">
    <property type="entry name" value="HTHTETR"/>
</dbReference>
<dbReference type="InterPro" id="IPR023772">
    <property type="entry name" value="DNA-bd_HTH_TetR-type_CS"/>
</dbReference>